<dbReference type="InterPro" id="IPR051257">
    <property type="entry name" value="Diverse_CBS-Domain"/>
</dbReference>
<organism evidence="4 5">
    <name type="scientific">Pseudoroseomonas cervicalis ATCC 49957</name>
    <dbReference type="NCBI Taxonomy" id="525371"/>
    <lineage>
        <taxon>Bacteria</taxon>
        <taxon>Pseudomonadati</taxon>
        <taxon>Pseudomonadota</taxon>
        <taxon>Alphaproteobacteria</taxon>
        <taxon>Acetobacterales</taxon>
        <taxon>Roseomonadaceae</taxon>
        <taxon>Roseomonas</taxon>
    </lineage>
</organism>
<feature type="domain" description="CBS" evidence="3">
    <location>
        <begin position="76"/>
        <end position="133"/>
    </location>
</feature>
<accession>D5RIF5</accession>
<dbReference type="InterPro" id="IPR044725">
    <property type="entry name" value="CBSX3_CBS_dom"/>
</dbReference>
<evidence type="ECO:0000256" key="2">
    <source>
        <dbReference type="PROSITE-ProRule" id="PRU00703"/>
    </source>
</evidence>
<dbReference type="Proteomes" id="UP000005324">
    <property type="component" value="Unassembled WGS sequence"/>
</dbReference>
<evidence type="ECO:0000313" key="5">
    <source>
        <dbReference type="Proteomes" id="UP000005324"/>
    </source>
</evidence>
<proteinExistence type="predicted"/>
<dbReference type="AlphaFoldDB" id="D5RIF5"/>
<gene>
    <name evidence="4" type="ORF">HMPREF0731_0865</name>
</gene>
<dbReference type="InterPro" id="IPR046342">
    <property type="entry name" value="CBS_dom_sf"/>
</dbReference>
<keyword evidence="1 2" id="KW-0129">CBS domain</keyword>
<dbReference type="Pfam" id="PF00571">
    <property type="entry name" value="CBS"/>
    <property type="match status" value="2"/>
</dbReference>
<name>D5RIF5_9PROT</name>
<dbReference type="PANTHER" id="PTHR43080">
    <property type="entry name" value="CBS DOMAIN-CONTAINING PROTEIN CBSX3, MITOCHONDRIAL"/>
    <property type="match status" value="1"/>
</dbReference>
<dbReference type="InterPro" id="IPR000644">
    <property type="entry name" value="CBS_dom"/>
</dbReference>
<reference evidence="4 5" key="1">
    <citation type="submission" date="2010-04" db="EMBL/GenBank/DDBJ databases">
        <authorList>
            <person name="Qin X."/>
            <person name="Bachman B."/>
            <person name="Battles P."/>
            <person name="Bell A."/>
            <person name="Bess C."/>
            <person name="Bickham C."/>
            <person name="Chaboub L."/>
            <person name="Chen D."/>
            <person name="Coyle M."/>
            <person name="Deiros D.R."/>
            <person name="Dinh H."/>
            <person name="Forbes L."/>
            <person name="Fowler G."/>
            <person name="Francisco L."/>
            <person name="Fu Q."/>
            <person name="Gubbala S."/>
            <person name="Hale W."/>
            <person name="Han Y."/>
            <person name="Hemphill L."/>
            <person name="Highlander S.K."/>
            <person name="Hirani K."/>
            <person name="Hogues M."/>
            <person name="Jackson L."/>
            <person name="Jakkamsetti A."/>
            <person name="Javaid M."/>
            <person name="Jiang H."/>
            <person name="Korchina V."/>
            <person name="Kovar C."/>
            <person name="Lara F."/>
            <person name="Lee S."/>
            <person name="Mata R."/>
            <person name="Mathew T."/>
            <person name="Moen C."/>
            <person name="Morales K."/>
            <person name="Munidasa M."/>
            <person name="Nazareth L."/>
            <person name="Ngo R."/>
            <person name="Nguyen L."/>
            <person name="Okwuonu G."/>
            <person name="Ongeri F."/>
            <person name="Patil S."/>
            <person name="Petrosino J."/>
            <person name="Pham C."/>
            <person name="Pham P."/>
            <person name="Pu L.-L."/>
            <person name="Puazo M."/>
            <person name="Raj R."/>
            <person name="Reid J."/>
            <person name="Rouhana J."/>
            <person name="Saada N."/>
            <person name="Shang Y."/>
            <person name="Simmons D."/>
            <person name="Thornton R."/>
            <person name="Warren J."/>
            <person name="Weissenberger G."/>
            <person name="Zhang J."/>
            <person name="Zhang L."/>
            <person name="Zhou C."/>
            <person name="Zhu D."/>
            <person name="Muzny D."/>
            <person name="Worley K."/>
            <person name="Gibbs R."/>
        </authorList>
    </citation>
    <scope>NUCLEOTIDE SEQUENCE [LARGE SCALE GENOMIC DNA]</scope>
    <source>
        <strain evidence="4 5">ATCC 49957</strain>
    </source>
</reference>
<dbReference type="OrthoDB" id="9807125at2"/>
<evidence type="ECO:0000259" key="3">
    <source>
        <dbReference type="PROSITE" id="PS51371"/>
    </source>
</evidence>
<comment type="caution">
    <text evidence="4">The sequence shown here is derived from an EMBL/GenBank/DDBJ whole genome shotgun (WGS) entry which is preliminary data.</text>
</comment>
<dbReference type="PANTHER" id="PTHR43080:SF2">
    <property type="entry name" value="CBS DOMAIN-CONTAINING PROTEIN"/>
    <property type="match status" value="1"/>
</dbReference>
<protein>
    <submittedName>
        <fullName evidence="4">CBS domain protein</fullName>
    </submittedName>
</protein>
<feature type="domain" description="CBS" evidence="3">
    <location>
        <begin position="8"/>
        <end position="67"/>
    </location>
</feature>
<evidence type="ECO:0000313" key="4">
    <source>
        <dbReference type="EMBL" id="EFH12912.1"/>
    </source>
</evidence>
<dbReference type="RefSeq" id="WP_007003924.1">
    <property type="nucleotide sequence ID" value="NZ_GG770778.1"/>
</dbReference>
<keyword evidence="5" id="KW-1185">Reference proteome</keyword>
<dbReference type="PROSITE" id="PS51371">
    <property type="entry name" value="CBS"/>
    <property type="match status" value="2"/>
</dbReference>
<evidence type="ECO:0000256" key="1">
    <source>
        <dbReference type="ARBA" id="ARBA00023122"/>
    </source>
</evidence>
<dbReference type="Gene3D" id="3.10.580.10">
    <property type="entry name" value="CBS-domain"/>
    <property type="match status" value="1"/>
</dbReference>
<dbReference type="HOGENOM" id="CLU_040681_3_2_5"/>
<dbReference type="SMART" id="SM00116">
    <property type="entry name" value="CBS"/>
    <property type="match status" value="2"/>
</dbReference>
<sequence>MTIARILQGKGGQVVSVAPLDDAAAIARTLAQHRIGAVLVRDAGGAVLGIVSERDIARALAAHEEATARLRAEQLMTRVLHTITPATSIADALALMTDRRVRHLPVLARDGSLAGMVSIGDLVKQRIAEAEQEAQQLRDFVTSAG</sequence>
<dbReference type="CDD" id="cd04623">
    <property type="entry name" value="CBS_pair_bac_euk"/>
    <property type="match status" value="1"/>
</dbReference>
<dbReference type="EMBL" id="ADVL01000148">
    <property type="protein sequence ID" value="EFH12912.1"/>
    <property type="molecule type" value="Genomic_DNA"/>
</dbReference>
<dbReference type="SUPFAM" id="SSF54631">
    <property type="entry name" value="CBS-domain pair"/>
    <property type="match status" value="1"/>
</dbReference>